<comment type="caution">
    <text evidence="2">The sequence shown here is derived from an EMBL/GenBank/DDBJ whole genome shotgun (WGS) entry which is preliminary data.</text>
</comment>
<accession>A0A6A6M8H9</accession>
<keyword evidence="3" id="KW-1185">Reference proteome</keyword>
<dbReference type="Proteomes" id="UP000467840">
    <property type="component" value="Chromosome 14"/>
</dbReference>
<evidence type="ECO:0000313" key="2">
    <source>
        <dbReference type="EMBL" id="KAF2309147.1"/>
    </source>
</evidence>
<sequence>MVRVPATIVRWKSSASSGGGSRGGGQEGPRNPAGRYSDFAKQLNAHGFKVMEWIGLEFPAEQVPEERKFQLQKYQCVYKIGIPGIYNYAENRHDIPQLIYPLLDWMSCTQQLHKGRLTNSLEIFFSKTQYLRLANITLSLRL</sequence>
<evidence type="ECO:0000256" key="1">
    <source>
        <dbReference type="SAM" id="MobiDB-lite"/>
    </source>
</evidence>
<organism evidence="2 3">
    <name type="scientific">Hevea brasiliensis</name>
    <name type="common">Para rubber tree</name>
    <name type="synonym">Siphonia brasiliensis</name>
    <dbReference type="NCBI Taxonomy" id="3981"/>
    <lineage>
        <taxon>Eukaryota</taxon>
        <taxon>Viridiplantae</taxon>
        <taxon>Streptophyta</taxon>
        <taxon>Embryophyta</taxon>
        <taxon>Tracheophyta</taxon>
        <taxon>Spermatophyta</taxon>
        <taxon>Magnoliopsida</taxon>
        <taxon>eudicotyledons</taxon>
        <taxon>Gunneridae</taxon>
        <taxon>Pentapetalae</taxon>
        <taxon>rosids</taxon>
        <taxon>fabids</taxon>
        <taxon>Malpighiales</taxon>
        <taxon>Euphorbiaceae</taxon>
        <taxon>Crotonoideae</taxon>
        <taxon>Micrandreae</taxon>
        <taxon>Hevea</taxon>
    </lineage>
</organism>
<dbReference type="AlphaFoldDB" id="A0A6A6M8H9"/>
<proteinExistence type="predicted"/>
<protein>
    <submittedName>
        <fullName evidence="2">Uncharacterized protein</fullName>
    </submittedName>
</protein>
<dbReference type="EMBL" id="JAAGAX010000006">
    <property type="protein sequence ID" value="KAF2309147.1"/>
    <property type="molecule type" value="Genomic_DNA"/>
</dbReference>
<reference evidence="2 3" key="1">
    <citation type="journal article" date="2020" name="Mol. Plant">
        <title>The Chromosome-Based Rubber Tree Genome Provides New Insights into Spurge Genome Evolution and Rubber Biosynthesis.</title>
        <authorList>
            <person name="Liu J."/>
            <person name="Shi C."/>
            <person name="Shi C.C."/>
            <person name="Li W."/>
            <person name="Zhang Q.J."/>
            <person name="Zhang Y."/>
            <person name="Li K."/>
            <person name="Lu H.F."/>
            <person name="Shi C."/>
            <person name="Zhu S.T."/>
            <person name="Xiao Z.Y."/>
            <person name="Nan H."/>
            <person name="Yue Y."/>
            <person name="Zhu X.G."/>
            <person name="Wu Y."/>
            <person name="Hong X.N."/>
            <person name="Fan G.Y."/>
            <person name="Tong Y."/>
            <person name="Zhang D."/>
            <person name="Mao C.L."/>
            <person name="Liu Y.L."/>
            <person name="Hao S.J."/>
            <person name="Liu W.Q."/>
            <person name="Lv M.Q."/>
            <person name="Zhang H.B."/>
            <person name="Liu Y."/>
            <person name="Hu-Tang G.R."/>
            <person name="Wang J.P."/>
            <person name="Wang J.H."/>
            <person name="Sun Y.H."/>
            <person name="Ni S.B."/>
            <person name="Chen W.B."/>
            <person name="Zhang X.C."/>
            <person name="Jiao Y.N."/>
            <person name="Eichler E.E."/>
            <person name="Li G.H."/>
            <person name="Liu X."/>
            <person name="Gao L.Z."/>
        </authorList>
    </citation>
    <scope>NUCLEOTIDE SEQUENCE [LARGE SCALE GENOMIC DNA]</scope>
    <source>
        <strain evidence="3">cv. GT1</strain>
        <tissue evidence="2">Leaf</tissue>
    </source>
</reference>
<name>A0A6A6M8H9_HEVBR</name>
<gene>
    <name evidence="2" type="ORF">GH714_000828</name>
</gene>
<evidence type="ECO:0000313" key="3">
    <source>
        <dbReference type="Proteomes" id="UP000467840"/>
    </source>
</evidence>
<feature type="region of interest" description="Disordered" evidence="1">
    <location>
        <begin position="13"/>
        <end position="36"/>
    </location>
</feature>
<feature type="compositionally biased region" description="Gly residues" evidence="1">
    <location>
        <begin position="17"/>
        <end position="27"/>
    </location>
</feature>